<dbReference type="RefSeq" id="WP_205118573.1">
    <property type="nucleotide sequence ID" value="NZ_JAFBCM010000001.1"/>
</dbReference>
<dbReference type="InterPro" id="IPR013736">
    <property type="entry name" value="Xaa-Pro_dipept_C"/>
</dbReference>
<keyword evidence="1" id="KW-0378">Hydrolase</keyword>
<accession>A0ABV7YFQ8</accession>
<dbReference type="EMBL" id="JBHRZH010000020">
    <property type="protein sequence ID" value="MFC3763698.1"/>
    <property type="molecule type" value="Genomic_DNA"/>
</dbReference>
<dbReference type="InterPro" id="IPR005674">
    <property type="entry name" value="CocE/Ser_esterase"/>
</dbReference>
<dbReference type="NCBIfam" id="TIGR00976">
    <property type="entry name" value="CocE_NonD"/>
    <property type="match status" value="1"/>
</dbReference>
<gene>
    <name evidence="4" type="ORF">ACFOUW_22865</name>
</gene>
<proteinExistence type="predicted"/>
<keyword evidence="2" id="KW-0732">Signal</keyword>
<evidence type="ECO:0000259" key="3">
    <source>
        <dbReference type="SMART" id="SM00939"/>
    </source>
</evidence>
<evidence type="ECO:0000313" key="4">
    <source>
        <dbReference type="EMBL" id="MFC3763698.1"/>
    </source>
</evidence>
<evidence type="ECO:0000256" key="2">
    <source>
        <dbReference type="SAM" id="SignalP"/>
    </source>
</evidence>
<keyword evidence="5" id="KW-1185">Reference proteome</keyword>
<reference evidence="5" key="1">
    <citation type="journal article" date="2019" name="Int. J. Syst. Evol. Microbiol.">
        <title>The Global Catalogue of Microorganisms (GCM) 10K type strain sequencing project: providing services to taxonomists for standard genome sequencing and annotation.</title>
        <authorList>
            <consortium name="The Broad Institute Genomics Platform"/>
            <consortium name="The Broad Institute Genome Sequencing Center for Infectious Disease"/>
            <person name="Wu L."/>
            <person name="Ma J."/>
        </authorList>
    </citation>
    <scope>NUCLEOTIDE SEQUENCE [LARGE SCALE GENOMIC DNA]</scope>
    <source>
        <strain evidence="5">CGMCC 4.7241</strain>
    </source>
</reference>
<evidence type="ECO:0000313" key="5">
    <source>
        <dbReference type="Proteomes" id="UP001595699"/>
    </source>
</evidence>
<dbReference type="InterPro" id="IPR008979">
    <property type="entry name" value="Galactose-bd-like_sf"/>
</dbReference>
<evidence type="ECO:0000256" key="1">
    <source>
        <dbReference type="ARBA" id="ARBA00022801"/>
    </source>
</evidence>
<organism evidence="4 5">
    <name type="scientific">Tenggerimyces flavus</name>
    <dbReference type="NCBI Taxonomy" id="1708749"/>
    <lineage>
        <taxon>Bacteria</taxon>
        <taxon>Bacillati</taxon>
        <taxon>Actinomycetota</taxon>
        <taxon>Actinomycetes</taxon>
        <taxon>Propionibacteriales</taxon>
        <taxon>Nocardioidaceae</taxon>
        <taxon>Tenggerimyces</taxon>
    </lineage>
</organism>
<sequence length="641" mass="69300">MKRFVTFVAILAAAFAVMSPAQAGGPPHVKGTETVPVYDYASAIRESVWVTTPLDNDGDGAKDKVVVDLIRPREAAAKGVKVPVIMVASPYYVCCGRGNESEKKLYGPDGTVTRYPLHYDNYFVPRGYAIAQVDLAGTNRSTGCNDVGGREEVLGAKAAVDWLNGRAPGAYADGSRARATWSTGKVGMIGKSWDGTMANGVAATGVRGLETIVPISAISSWYDYSRYNGIVRSNGHHAFLHDYVGGRPDAACAAVRQELVTGSEDETGDYNDYWAERNYLPDASRVRASVLVVHGVNDLNVQTSHFAKWWTALAKNGVPRKIWLAQQGHVDPFDFRRVEWVETLHEWFDYWLQGLRNGVMREPQASLERSSGQWVEEPRWPAVGAHDVTVRLGEGDGTTGTLGFAPAPRGSERTFTDDPGLYEDAAVADPNAAKNGRLAFLSGALKKDLRISGQPSVTLRVRVDKPTTSLAVRLVDYGTARRVDYLSPGSGVHNLTTESCWGASTAADNSCYLDTAEDFATTSHAVLTRGWVDAAHRSSLRQASPLRPGRWYDVKVPVQAYDAVVPKGHVLGLVVTASDDEFSTPKTTGATIDVDLRGSSIRLPAAGLVALPSITTPPVVTTDATVAAKTSSQDWRNPEFR</sequence>
<feature type="chain" id="PRO_5046045108" evidence="2">
    <location>
        <begin position="24"/>
        <end position="641"/>
    </location>
</feature>
<feature type="domain" description="Xaa-Pro dipeptidyl-peptidase C-terminal" evidence="3">
    <location>
        <begin position="345"/>
        <end position="602"/>
    </location>
</feature>
<dbReference type="Pfam" id="PF02129">
    <property type="entry name" value="Peptidase_S15"/>
    <property type="match status" value="1"/>
</dbReference>
<dbReference type="PANTHER" id="PTHR43056:SF10">
    <property type="entry name" value="COCE_NOND FAMILY, PUTATIVE (AFU_ORTHOLOGUE AFUA_7G00600)-RELATED"/>
    <property type="match status" value="1"/>
</dbReference>
<dbReference type="SUPFAM" id="SSF53474">
    <property type="entry name" value="alpha/beta-Hydrolases"/>
    <property type="match status" value="1"/>
</dbReference>
<dbReference type="NCBIfam" id="NF003780">
    <property type="entry name" value="PRK05371.1-1"/>
    <property type="match status" value="1"/>
</dbReference>
<protein>
    <submittedName>
        <fullName evidence="4">Xaa-Pro dipeptidyl-peptidase</fullName>
    </submittedName>
</protein>
<dbReference type="SMART" id="SM00939">
    <property type="entry name" value="PepX_C"/>
    <property type="match status" value="1"/>
</dbReference>
<dbReference type="Gene3D" id="2.60.120.260">
    <property type="entry name" value="Galactose-binding domain-like"/>
    <property type="match status" value="1"/>
</dbReference>
<dbReference type="PANTHER" id="PTHR43056">
    <property type="entry name" value="PEPTIDASE S9 PROLYL OLIGOPEPTIDASE"/>
    <property type="match status" value="1"/>
</dbReference>
<dbReference type="SUPFAM" id="SSF49785">
    <property type="entry name" value="Galactose-binding domain-like"/>
    <property type="match status" value="1"/>
</dbReference>
<dbReference type="Gene3D" id="3.40.50.1820">
    <property type="entry name" value="alpha/beta hydrolase"/>
    <property type="match status" value="2"/>
</dbReference>
<name>A0ABV7YFQ8_9ACTN</name>
<dbReference type="InterPro" id="IPR050585">
    <property type="entry name" value="Xaa-Pro_dipeptidyl-ppase/CocE"/>
</dbReference>
<dbReference type="InterPro" id="IPR029058">
    <property type="entry name" value="AB_hydrolase_fold"/>
</dbReference>
<comment type="caution">
    <text evidence="4">The sequence shown here is derived from an EMBL/GenBank/DDBJ whole genome shotgun (WGS) entry which is preliminary data.</text>
</comment>
<dbReference type="Pfam" id="PF08530">
    <property type="entry name" value="PepX_C"/>
    <property type="match status" value="1"/>
</dbReference>
<dbReference type="InterPro" id="IPR000383">
    <property type="entry name" value="Xaa-Pro-like_dom"/>
</dbReference>
<feature type="signal peptide" evidence="2">
    <location>
        <begin position="1"/>
        <end position="23"/>
    </location>
</feature>
<dbReference type="Proteomes" id="UP001595699">
    <property type="component" value="Unassembled WGS sequence"/>
</dbReference>